<dbReference type="Proteomes" id="UP000292957">
    <property type="component" value="Unassembled WGS sequence"/>
</dbReference>
<feature type="compositionally biased region" description="Low complexity" evidence="1">
    <location>
        <begin position="666"/>
        <end position="684"/>
    </location>
</feature>
<feature type="transmembrane region" description="Helical" evidence="2">
    <location>
        <begin position="693"/>
        <end position="716"/>
    </location>
</feature>
<sequence>MRLLNTRTGVFQWVEDPHQFHYAILSHVWATPPDVSAPLRTSIVIDSSLASGESVVDKLPDKIKRLCCMAAADGFKWGWVDTCCIDKTSSSELSEAINSMFSWYGYSGACYAFLHDVPSRLSGTAHDREWRDQFCGSRWFKRGWTLQELIAPRIVVFVSRNEKHEWVKIGSKHSLAPLISEVTGIEPEVLTLEQELEQIPVARRMSWAQSRETTRLEDEAYCLMGIFGVNMQTNYGEGRYAFIRLQQEIISQNPDQSIFAWGRCLDPEDAMLSFHPPHSSPPTSSVASPKFVTVAPAWFLKQYLLASSPKDFDHDNSAHIQILARRSFEEKLGITIPSSLYQEFEITQHGVRTQFPLIVISTADSHPNAATRLAILACEVPSKGILCLLLRPLNPPSVEFFAGALVRPTKELAAADDSSSLWSDYYYRTTYIRDLASLYTRNVLPLVTGTRITPEVKSVYIPHSPSRTAIEFDRDIDIYSALREIKEEFHVVMCPWSKSVLEHQGYNVTLSRMTDQSPSALVIHSPHIGKASTINITTTKDGPTRLIACIKVGRCHCELGQSRGALSISVTSSYSAEIPDMTSRGPHKMDDGMHIQSWTLRQGSASKQMYFSSAPHRRFVLRLTFTTLALRSTPRTFQLAAEIRELPENEEKEMIGPKLPSASNLTTSGASPTPASSASDTLPAPSSTPSTHIYVMIGFVTIVSLLTNLTLGLLLMTRLQ</sequence>
<evidence type="ECO:0000256" key="2">
    <source>
        <dbReference type="SAM" id="Phobius"/>
    </source>
</evidence>
<keyword evidence="2" id="KW-0472">Membrane</keyword>
<evidence type="ECO:0000256" key="1">
    <source>
        <dbReference type="SAM" id="MobiDB-lite"/>
    </source>
</evidence>
<dbReference type="InterPro" id="IPR010730">
    <property type="entry name" value="HET"/>
</dbReference>
<dbReference type="OrthoDB" id="5122891at2759"/>
<organism evidence="5">
    <name type="scientific">Dichomitus squalens</name>
    <dbReference type="NCBI Taxonomy" id="114155"/>
    <lineage>
        <taxon>Eukaryota</taxon>
        <taxon>Fungi</taxon>
        <taxon>Dikarya</taxon>
        <taxon>Basidiomycota</taxon>
        <taxon>Agaricomycotina</taxon>
        <taxon>Agaricomycetes</taxon>
        <taxon>Polyporales</taxon>
        <taxon>Polyporaceae</taxon>
        <taxon>Dichomitus</taxon>
    </lineage>
</organism>
<protein>
    <submittedName>
        <fullName evidence="5">Heterokaryon incompatibility protein-domain-containing protein</fullName>
    </submittedName>
</protein>
<dbReference type="AlphaFoldDB" id="A0A4Q9MI25"/>
<dbReference type="EMBL" id="ML143436">
    <property type="protein sequence ID" value="TBU27134.1"/>
    <property type="molecule type" value="Genomic_DNA"/>
</dbReference>
<dbReference type="InterPro" id="IPR058525">
    <property type="entry name" value="DUF8212"/>
</dbReference>
<evidence type="ECO:0000313" key="5">
    <source>
        <dbReference type="EMBL" id="TBU27134.1"/>
    </source>
</evidence>
<feature type="domain" description="Heterokaryon incompatibility" evidence="3">
    <location>
        <begin position="22"/>
        <end position="115"/>
    </location>
</feature>
<dbReference type="Pfam" id="PF26640">
    <property type="entry name" value="DUF8212"/>
    <property type="match status" value="1"/>
</dbReference>
<dbReference type="Pfam" id="PF06985">
    <property type="entry name" value="HET"/>
    <property type="match status" value="1"/>
</dbReference>
<reference evidence="5" key="1">
    <citation type="submission" date="2019-01" db="EMBL/GenBank/DDBJ databases">
        <title>Draft genome sequences of three monokaryotic isolates of the white-rot basidiomycete fungus Dichomitus squalens.</title>
        <authorList>
            <consortium name="DOE Joint Genome Institute"/>
            <person name="Lopez S.C."/>
            <person name="Andreopoulos B."/>
            <person name="Pangilinan J."/>
            <person name="Lipzen A."/>
            <person name="Riley R."/>
            <person name="Ahrendt S."/>
            <person name="Ng V."/>
            <person name="Barry K."/>
            <person name="Daum C."/>
            <person name="Grigoriev I.V."/>
            <person name="Hilden K.S."/>
            <person name="Makela M.R."/>
            <person name="de Vries R.P."/>
        </authorList>
    </citation>
    <scope>NUCLEOTIDE SEQUENCE [LARGE SCALE GENOMIC DNA]</scope>
    <source>
        <strain evidence="5">OM18370.1</strain>
    </source>
</reference>
<accession>A0A4Q9MI25</accession>
<dbReference type="PANTHER" id="PTHR10622">
    <property type="entry name" value="HET DOMAIN-CONTAINING PROTEIN"/>
    <property type="match status" value="1"/>
</dbReference>
<feature type="region of interest" description="Disordered" evidence="1">
    <location>
        <begin position="648"/>
        <end position="684"/>
    </location>
</feature>
<evidence type="ECO:0000259" key="3">
    <source>
        <dbReference type="Pfam" id="PF06985"/>
    </source>
</evidence>
<evidence type="ECO:0000259" key="4">
    <source>
        <dbReference type="Pfam" id="PF26640"/>
    </source>
</evidence>
<keyword evidence="2" id="KW-1133">Transmembrane helix</keyword>
<keyword evidence="2" id="KW-0812">Transmembrane</keyword>
<proteinExistence type="predicted"/>
<feature type="domain" description="DUF8212" evidence="4">
    <location>
        <begin position="240"/>
        <end position="380"/>
    </location>
</feature>
<gene>
    <name evidence="5" type="ORF">BD311DRAFT_846182</name>
</gene>
<dbReference type="PANTHER" id="PTHR10622:SF10">
    <property type="entry name" value="HET DOMAIN-CONTAINING PROTEIN"/>
    <property type="match status" value="1"/>
</dbReference>
<name>A0A4Q9MI25_9APHY</name>